<feature type="domain" description="PPM-type phosphatase" evidence="5">
    <location>
        <begin position="1"/>
        <end position="318"/>
    </location>
</feature>
<dbReference type="EMBL" id="JAHRIO010011706">
    <property type="protein sequence ID" value="MEQ2162398.1"/>
    <property type="molecule type" value="Genomic_DNA"/>
</dbReference>
<comment type="similarity">
    <text evidence="3">Belongs to the PP2C family.</text>
</comment>
<proteinExistence type="inferred from homology"/>
<comment type="cofactor">
    <cofactor evidence="1">
        <name>Mn(2+)</name>
        <dbReference type="ChEBI" id="CHEBI:29035"/>
    </cofactor>
</comment>
<dbReference type="Pfam" id="PF00481">
    <property type="entry name" value="PP2C"/>
    <property type="match status" value="1"/>
</dbReference>
<evidence type="ECO:0000313" key="6">
    <source>
        <dbReference type="EMBL" id="MEQ2162398.1"/>
    </source>
</evidence>
<dbReference type="SUPFAM" id="SSF81606">
    <property type="entry name" value="PP2C-like"/>
    <property type="match status" value="1"/>
</dbReference>
<protein>
    <submittedName>
        <fullName evidence="6">[Pyruvate dehydrogenase [acetyl-transferring]]-phosphatase 1, mitochondrial</fullName>
    </submittedName>
</protein>
<evidence type="ECO:0000256" key="4">
    <source>
        <dbReference type="ARBA" id="ARBA00022842"/>
    </source>
</evidence>
<dbReference type="PANTHER" id="PTHR13832">
    <property type="entry name" value="PROTEIN PHOSPHATASE 2C"/>
    <property type="match status" value="1"/>
</dbReference>
<evidence type="ECO:0000256" key="3">
    <source>
        <dbReference type="ARBA" id="ARBA00006702"/>
    </source>
</evidence>
<keyword evidence="7" id="KW-1185">Reference proteome</keyword>
<evidence type="ECO:0000313" key="7">
    <source>
        <dbReference type="Proteomes" id="UP001476798"/>
    </source>
</evidence>
<dbReference type="InterPro" id="IPR001932">
    <property type="entry name" value="PPM-type_phosphatase-like_dom"/>
</dbReference>
<feature type="non-terminal residue" evidence="6">
    <location>
        <position position="1"/>
    </location>
</feature>
<accession>A0ABV0MTF2</accession>
<dbReference type="InterPro" id="IPR036457">
    <property type="entry name" value="PPM-type-like_dom_sf"/>
</dbReference>
<dbReference type="InterPro" id="IPR015655">
    <property type="entry name" value="PP2C"/>
</dbReference>
<dbReference type="Proteomes" id="UP001476798">
    <property type="component" value="Unassembled WGS sequence"/>
</dbReference>
<name>A0ABV0MTF2_9TELE</name>
<comment type="caution">
    <text evidence="6">The sequence shown here is derived from an EMBL/GenBank/DDBJ whole genome shotgun (WGS) entry which is preliminary data.</text>
</comment>
<evidence type="ECO:0000256" key="2">
    <source>
        <dbReference type="ARBA" id="ARBA00001946"/>
    </source>
</evidence>
<dbReference type="Gene3D" id="3.60.40.10">
    <property type="entry name" value="PPM-type phosphatase domain"/>
    <property type="match status" value="2"/>
</dbReference>
<dbReference type="SMART" id="SM00332">
    <property type="entry name" value="PP2Cc"/>
    <property type="match status" value="1"/>
</dbReference>
<sequence>ALSERLFYYIAVSLLPHDTLCELETAVEAGRALSPILQWCKHPNDYFSREAQRLYFNSLRTYWQELIDLTSPGEVPDTREALLNAFKRLDSDISLEAQEEDGSFSALTLSNDHNAQNETEVARIRGEHPHSERKTVIRQFKWSIELQKRVLESGPDQLHENEHTKFIPPNYHTPPYLTAEPEITYHRLRPQDRFLIFLSIALLCRQVIGSDGLWETLHRQEVIRIVGEYLTGVHQRQPLKVGGYKVTLGQMQGLLEERKARMSSAFEDQNSATHLMRHAVGNNEFGTVDHERLSKMLSLPEELARMYRDDITIIVTQFNPHVIGVQRQEEQP</sequence>
<dbReference type="PROSITE" id="PS51746">
    <property type="entry name" value="PPM_2"/>
    <property type="match status" value="1"/>
</dbReference>
<gene>
    <name evidence="6" type="primary">PDP1</name>
    <name evidence="6" type="ORF">GOODEAATRI_019358</name>
</gene>
<evidence type="ECO:0000259" key="5">
    <source>
        <dbReference type="PROSITE" id="PS51746"/>
    </source>
</evidence>
<keyword evidence="4" id="KW-0460">Magnesium</keyword>
<reference evidence="6 7" key="1">
    <citation type="submission" date="2021-06" db="EMBL/GenBank/DDBJ databases">
        <authorList>
            <person name="Palmer J.M."/>
        </authorList>
    </citation>
    <scope>NUCLEOTIDE SEQUENCE [LARGE SCALE GENOMIC DNA]</scope>
    <source>
        <strain evidence="6 7">GA_2019</strain>
        <tissue evidence="6">Muscle</tissue>
    </source>
</reference>
<comment type="cofactor">
    <cofactor evidence="2">
        <name>Mg(2+)</name>
        <dbReference type="ChEBI" id="CHEBI:18420"/>
    </cofactor>
</comment>
<organism evidence="6 7">
    <name type="scientific">Goodea atripinnis</name>
    <dbReference type="NCBI Taxonomy" id="208336"/>
    <lineage>
        <taxon>Eukaryota</taxon>
        <taxon>Metazoa</taxon>
        <taxon>Chordata</taxon>
        <taxon>Craniata</taxon>
        <taxon>Vertebrata</taxon>
        <taxon>Euteleostomi</taxon>
        <taxon>Actinopterygii</taxon>
        <taxon>Neopterygii</taxon>
        <taxon>Teleostei</taxon>
        <taxon>Neoteleostei</taxon>
        <taxon>Acanthomorphata</taxon>
        <taxon>Ovalentaria</taxon>
        <taxon>Atherinomorphae</taxon>
        <taxon>Cyprinodontiformes</taxon>
        <taxon>Goodeidae</taxon>
        <taxon>Goodea</taxon>
    </lineage>
</organism>
<evidence type="ECO:0000256" key="1">
    <source>
        <dbReference type="ARBA" id="ARBA00001936"/>
    </source>
</evidence>
<dbReference type="PANTHER" id="PTHR13832:SF627">
    <property type="entry name" value="[PYRUVATE DEHYDROGENASE [ACETYL-TRANSFERRING]]-PHOSPHATASE 1, MITOCHONDRIAL"/>
    <property type="match status" value="1"/>
</dbReference>